<gene>
    <name evidence="2" type="ORF">GCM10009676_25440</name>
</gene>
<organism evidence="2 3">
    <name type="scientific">Prauserella halophila</name>
    <dbReference type="NCBI Taxonomy" id="185641"/>
    <lineage>
        <taxon>Bacteria</taxon>
        <taxon>Bacillati</taxon>
        <taxon>Actinomycetota</taxon>
        <taxon>Actinomycetes</taxon>
        <taxon>Pseudonocardiales</taxon>
        <taxon>Pseudonocardiaceae</taxon>
        <taxon>Prauserella</taxon>
    </lineage>
</organism>
<feature type="compositionally biased region" description="Polar residues" evidence="1">
    <location>
        <begin position="44"/>
        <end position="54"/>
    </location>
</feature>
<keyword evidence="3" id="KW-1185">Reference proteome</keyword>
<reference evidence="2 3" key="1">
    <citation type="journal article" date="2019" name="Int. J. Syst. Evol. Microbiol.">
        <title>The Global Catalogue of Microorganisms (GCM) 10K type strain sequencing project: providing services to taxonomists for standard genome sequencing and annotation.</title>
        <authorList>
            <consortium name="The Broad Institute Genomics Platform"/>
            <consortium name="The Broad Institute Genome Sequencing Center for Infectious Disease"/>
            <person name="Wu L."/>
            <person name="Ma J."/>
        </authorList>
    </citation>
    <scope>NUCLEOTIDE SEQUENCE [LARGE SCALE GENOMIC DNA]</scope>
    <source>
        <strain evidence="2 3">JCM 13023</strain>
    </source>
</reference>
<protein>
    <submittedName>
        <fullName evidence="2">Uncharacterized protein</fullName>
    </submittedName>
</protein>
<evidence type="ECO:0000256" key="1">
    <source>
        <dbReference type="SAM" id="MobiDB-lite"/>
    </source>
</evidence>
<proteinExistence type="predicted"/>
<accession>A0ABN1W844</accession>
<dbReference type="Proteomes" id="UP001500653">
    <property type="component" value="Unassembled WGS sequence"/>
</dbReference>
<evidence type="ECO:0000313" key="2">
    <source>
        <dbReference type="EMBL" id="GAA1239621.1"/>
    </source>
</evidence>
<name>A0ABN1W844_9PSEU</name>
<feature type="region of interest" description="Disordered" evidence="1">
    <location>
        <begin position="36"/>
        <end position="140"/>
    </location>
</feature>
<feature type="compositionally biased region" description="Basic and acidic residues" evidence="1">
    <location>
        <begin position="72"/>
        <end position="93"/>
    </location>
</feature>
<feature type="compositionally biased region" description="Basic and acidic residues" evidence="1">
    <location>
        <begin position="124"/>
        <end position="134"/>
    </location>
</feature>
<sequence length="140" mass="14763">MLISVSRGDHDFNPPTNDVCDRRIPAALLARLRQANTERGSDATVHTGSGTSPVPSIARRTCRGPTGAGVDARARARVEEAWNRLDARRDRGGSRVGSAVPDRGLTGADDRETAASALPPSSDDTARGCDDHVPRTAHTG</sequence>
<comment type="caution">
    <text evidence="2">The sequence shown here is derived from an EMBL/GenBank/DDBJ whole genome shotgun (WGS) entry which is preliminary data.</text>
</comment>
<dbReference type="EMBL" id="BAAALN010000006">
    <property type="protein sequence ID" value="GAA1239621.1"/>
    <property type="molecule type" value="Genomic_DNA"/>
</dbReference>
<evidence type="ECO:0000313" key="3">
    <source>
        <dbReference type="Proteomes" id="UP001500653"/>
    </source>
</evidence>